<comment type="subcellular location">
    <subcellularLocation>
        <location evidence="2">Cell membrane</location>
        <topology evidence="2">Peripheral membrane protein</topology>
    </subcellularLocation>
</comment>
<dbReference type="AlphaFoldDB" id="F7XUT2"/>
<evidence type="ECO:0000256" key="1">
    <source>
        <dbReference type="ARBA" id="ARBA00002378"/>
    </source>
</evidence>
<protein>
    <recommendedName>
        <fullName evidence="9">NADH-quinone oxidoreductase subunit D</fullName>
        <ecNumber evidence="9">7.1.1.-</ecNumber>
    </recommendedName>
    <alternativeName>
        <fullName evidence="9">NADH dehydrogenase I subunit D</fullName>
    </alternativeName>
    <alternativeName>
        <fullName evidence="9">NDH-1 subunit D</fullName>
    </alternativeName>
</protein>
<dbReference type="KEGG" id="mmn:midi_00110"/>
<dbReference type="EC" id="7.1.1.-" evidence="9"/>
<feature type="domain" description="NADH-quinone oxidoreductase subunit D" evidence="11">
    <location>
        <begin position="121"/>
        <end position="391"/>
    </location>
</feature>
<evidence type="ECO:0000256" key="6">
    <source>
        <dbReference type="ARBA" id="ARBA00022967"/>
    </source>
</evidence>
<dbReference type="NCBIfam" id="NF004739">
    <property type="entry name" value="PRK06075.1"/>
    <property type="match status" value="1"/>
</dbReference>
<evidence type="ECO:0000313" key="12">
    <source>
        <dbReference type="EMBL" id="AEI88431.1"/>
    </source>
</evidence>
<evidence type="ECO:0000256" key="7">
    <source>
        <dbReference type="ARBA" id="ARBA00023027"/>
    </source>
</evidence>
<dbReference type="GO" id="GO:0051287">
    <property type="term" value="F:NAD binding"/>
    <property type="evidence" value="ECO:0007669"/>
    <property type="project" value="InterPro"/>
</dbReference>
<evidence type="ECO:0000259" key="11">
    <source>
        <dbReference type="Pfam" id="PF00346"/>
    </source>
</evidence>
<dbReference type="RefSeq" id="WP_013950647.1">
    <property type="nucleotide sequence ID" value="NC_015722.1"/>
</dbReference>
<keyword evidence="7 9" id="KW-0520">NAD</keyword>
<name>F7XUT2_MIDMI</name>
<keyword evidence="8 9" id="KW-0830">Ubiquinone</keyword>
<keyword evidence="4 9" id="KW-0813">Transport</keyword>
<dbReference type="HOGENOM" id="CLU_015134_1_1_5"/>
<keyword evidence="5 9" id="KW-0874">Quinone</keyword>
<dbReference type="Proteomes" id="UP000006639">
    <property type="component" value="Chromosome"/>
</dbReference>
<dbReference type="InterPro" id="IPR022885">
    <property type="entry name" value="NDH1_su_D/H"/>
</dbReference>
<evidence type="ECO:0000256" key="3">
    <source>
        <dbReference type="ARBA" id="ARBA00005769"/>
    </source>
</evidence>
<dbReference type="FunFam" id="1.10.645.10:FF:000005">
    <property type="entry name" value="NADH-quinone oxidoreductase subunit D"/>
    <property type="match status" value="1"/>
</dbReference>
<dbReference type="PROSITE" id="PS00535">
    <property type="entry name" value="COMPLEX1_49K"/>
    <property type="match status" value="1"/>
</dbReference>
<dbReference type="PANTHER" id="PTHR11993:SF10">
    <property type="entry name" value="NADH DEHYDROGENASE [UBIQUINONE] IRON-SULFUR PROTEIN 2, MITOCHONDRIAL"/>
    <property type="match status" value="1"/>
</dbReference>
<dbReference type="InterPro" id="IPR001135">
    <property type="entry name" value="NADH_Q_OxRdtase_suD"/>
</dbReference>
<dbReference type="GO" id="GO:0005886">
    <property type="term" value="C:plasma membrane"/>
    <property type="evidence" value="ECO:0007669"/>
    <property type="project" value="UniProtKB-SubCell"/>
</dbReference>
<evidence type="ECO:0000256" key="8">
    <source>
        <dbReference type="ARBA" id="ARBA00023075"/>
    </source>
</evidence>
<dbReference type="GO" id="GO:0050136">
    <property type="term" value="F:NADH dehydrogenase (quinone) (non-electrogenic) activity"/>
    <property type="evidence" value="ECO:0007669"/>
    <property type="project" value="UniProtKB-UniRule"/>
</dbReference>
<comment type="subunit">
    <text evidence="9">NDH-1 is composed of 14 different subunits. Subunits NuoB, C, D, E, F, and G constitute the peripheral sector of the complex.</text>
</comment>
<dbReference type="Gene3D" id="1.10.645.10">
    <property type="entry name" value="Cytochrome-c3 Hydrogenase, chain B"/>
    <property type="match status" value="1"/>
</dbReference>
<dbReference type="GO" id="GO:0048038">
    <property type="term" value="F:quinone binding"/>
    <property type="evidence" value="ECO:0007669"/>
    <property type="project" value="UniProtKB-KW"/>
</dbReference>
<comment type="function">
    <text evidence="1 9">NDH-1 shuttles electrons from NADH, via FMN and iron-sulfur (Fe-S) centers, to quinones in the respiratory chain. The immediate electron acceptor for the enzyme in this species is believed to be ubiquinone. Couples the redox reaction to proton translocation (for every two electrons transferred, four hydrogen ions are translocated across the cytoplasmic membrane), and thus conserves the redox energy in a proton gradient.</text>
</comment>
<accession>F7XUT2</accession>
<dbReference type="HAMAP" id="MF_01358">
    <property type="entry name" value="NDH1_NuoD"/>
    <property type="match status" value="1"/>
</dbReference>
<dbReference type="SUPFAM" id="SSF56762">
    <property type="entry name" value="HydB/Nqo4-like"/>
    <property type="match status" value="1"/>
</dbReference>
<comment type="similarity">
    <text evidence="3 9 10">Belongs to the complex I 49 kDa subunit family.</text>
</comment>
<dbReference type="STRING" id="696127.midi_00110"/>
<dbReference type="InterPro" id="IPR014029">
    <property type="entry name" value="NADH_UbQ_OxRdtase_49kDa_CS"/>
</dbReference>
<gene>
    <name evidence="9 12" type="primary">nuoD</name>
    <name evidence="12" type="ordered locus">midi_00110</name>
</gene>
<evidence type="ECO:0000256" key="4">
    <source>
        <dbReference type="ARBA" id="ARBA00022448"/>
    </source>
</evidence>
<dbReference type="OrthoDB" id="9801496at2"/>
<sequence length="391" mass="44467">MKIETKNISINLGPQHPAAHGVLRLILEMDGEVIERADPHIGLLHRGTEKLIEYKTYLQALPYFDRLDYVSPMSQEHCFALAVEKLLGCEVPERAKYIRVLFCEITRILNHSLNITTQALDVGAMTPLLWLFEEREKLMEFYERASGARLHAAYIRPGGVTQDLPTDLLEDIHKFIQSFPKMIDDTEGLLTDNRIFKQRLVDIGVVTKEQALDYGFSGPMLRGSGIAWDLRKAQPYEIYDQLDFRVPIGKNGDCYDRYLVRIEEMRESLKIIEQCIEKMPAGPIKTLDRKIAPPPRAETKTSMEALIHHFKLYTEGYDIPKGETYTAVEAPKGEFGVYLVSDGSNKPYRCHIRAPGFAHLQGLEFMSKGHMLADVVANIGTLDIVFGEIDR</sequence>
<proteinExistence type="inferred from homology"/>
<comment type="catalytic activity">
    <reaction evidence="9">
        <text>a quinone + NADH + 5 H(+)(in) = a quinol + NAD(+) + 4 H(+)(out)</text>
        <dbReference type="Rhea" id="RHEA:57888"/>
        <dbReference type="ChEBI" id="CHEBI:15378"/>
        <dbReference type="ChEBI" id="CHEBI:24646"/>
        <dbReference type="ChEBI" id="CHEBI:57540"/>
        <dbReference type="ChEBI" id="CHEBI:57945"/>
        <dbReference type="ChEBI" id="CHEBI:132124"/>
    </reaction>
</comment>
<dbReference type="EMBL" id="CP002130">
    <property type="protein sequence ID" value="AEI88431.1"/>
    <property type="molecule type" value="Genomic_DNA"/>
</dbReference>
<dbReference type="PANTHER" id="PTHR11993">
    <property type="entry name" value="NADH-UBIQUINONE OXIDOREDUCTASE 49 KDA SUBUNIT"/>
    <property type="match status" value="1"/>
</dbReference>
<keyword evidence="9" id="KW-0472">Membrane</keyword>
<evidence type="ECO:0000256" key="10">
    <source>
        <dbReference type="RuleBase" id="RU003685"/>
    </source>
</evidence>
<evidence type="ECO:0000256" key="2">
    <source>
        <dbReference type="ARBA" id="ARBA00004202"/>
    </source>
</evidence>
<dbReference type="Pfam" id="PF00346">
    <property type="entry name" value="Complex1_49kDa"/>
    <property type="match status" value="1"/>
</dbReference>
<evidence type="ECO:0000256" key="9">
    <source>
        <dbReference type="HAMAP-Rule" id="MF_01358"/>
    </source>
</evidence>
<evidence type="ECO:0000313" key="13">
    <source>
        <dbReference type="Proteomes" id="UP000006639"/>
    </source>
</evidence>
<organism evidence="12 13">
    <name type="scientific">Midichloria mitochondrii (strain IricVA)</name>
    <dbReference type="NCBI Taxonomy" id="696127"/>
    <lineage>
        <taxon>Bacteria</taxon>
        <taxon>Pseudomonadati</taxon>
        <taxon>Pseudomonadota</taxon>
        <taxon>Alphaproteobacteria</taxon>
        <taxon>Rickettsiales</taxon>
        <taxon>Candidatus Midichloriaceae</taxon>
        <taxon>Candidatus Midichloria</taxon>
    </lineage>
</organism>
<dbReference type="InterPro" id="IPR029014">
    <property type="entry name" value="NiFe-Hase_large"/>
</dbReference>
<keyword evidence="6 9" id="KW-1278">Translocase</keyword>
<evidence type="ECO:0000256" key="5">
    <source>
        <dbReference type="ARBA" id="ARBA00022719"/>
    </source>
</evidence>
<reference evidence="12 13" key="1">
    <citation type="journal article" date="2011" name="Mol. Biol. Evol.">
        <title>Phylogenomic evidence for the presence of a flagellum and cbb3 oxidase in the free-living mitochondrial ancestor.</title>
        <authorList>
            <person name="Sassera D."/>
            <person name="Lo N."/>
            <person name="Epis S."/>
            <person name="D'Auria G."/>
            <person name="Montagna M."/>
            <person name="Comandatore F."/>
            <person name="Horner D."/>
            <person name="Pereto J."/>
            <person name="Luciano A.M."/>
            <person name="Franciosi F."/>
            <person name="Ferri E."/>
            <person name="Crotti E."/>
            <person name="Bazzocchi C."/>
            <person name="Daffonchio D."/>
            <person name="Sacchi L."/>
            <person name="Moya A."/>
            <person name="Latorre A."/>
            <person name="Bandi C."/>
        </authorList>
    </citation>
    <scope>NUCLEOTIDE SEQUENCE [LARGE SCALE GENOMIC DNA]</scope>
    <source>
        <strain evidence="12 13">IricVA</strain>
    </source>
</reference>
<keyword evidence="13" id="KW-1185">Reference proteome</keyword>
<dbReference type="NCBIfam" id="TIGR01962">
    <property type="entry name" value="NuoD"/>
    <property type="match status" value="1"/>
</dbReference>